<gene>
    <name evidence="1" type="ORF">UFOVP178_8</name>
</gene>
<reference evidence="1" key="1">
    <citation type="submission" date="2020-05" db="EMBL/GenBank/DDBJ databases">
        <authorList>
            <person name="Chiriac C."/>
            <person name="Salcher M."/>
            <person name="Ghai R."/>
            <person name="Kavagutti S V."/>
        </authorList>
    </citation>
    <scope>NUCLEOTIDE SEQUENCE</scope>
</reference>
<sequence>MFADWQSLPGNVQYDFGGEGGSSYTAAWKIPATLNNVNICKALASFRDRFQMVNYPYKSKIEHAYYPDLTIYKSSIRGLDSYKQNTDSPVTDSTSGLNVLQNVGFYIATFEWRQKPWNPFKLKHARVTRSMEASFEEVPGSVMEGHPKNGGTKKALTTGFPRVAKNQEFQIVYDWVPETMFDAEFLIDLQGKINSDDSLLGRSKGQILYLNSEYEPSIDSLGDRGYRVTHNFSAKTRDFNLIDMAPPPGVVSSRTAPEAWVVMKDMANNESYRAYEYTTMKTASKLFYYGWEA</sequence>
<dbReference type="EMBL" id="LR798215">
    <property type="protein sequence ID" value="CAB5194447.1"/>
    <property type="molecule type" value="Genomic_DNA"/>
</dbReference>
<protein>
    <submittedName>
        <fullName evidence="1">Uncharacterized protein</fullName>
    </submittedName>
</protein>
<evidence type="ECO:0000313" key="1">
    <source>
        <dbReference type="EMBL" id="CAB5194447.1"/>
    </source>
</evidence>
<proteinExistence type="predicted"/>
<name>A0A6J7WBK2_9CAUD</name>
<accession>A0A6J7WBK2</accession>
<organism evidence="1">
    <name type="scientific">uncultured Caudovirales phage</name>
    <dbReference type="NCBI Taxonomy" id="2100421"/>
    <lineage>
        <taxon>Viruses</taxon>
        <taxon>Duplodnaviria</taxon>
        <taxon>Heunggongvirae</taxon>
        <taxon>Uroviricota</taxon>
        <taxon>Caudoviricetes</taxon>
        <taxon>Peduoviridae</taxon>
        <taxon>Maltschvirus</taxon>
        <taxon>Maltschvirus maltsch</taxon>
    </lineage>
</organism>